<dbReference type="InterPro" id="IPR011992">
    <property type="entry name" value="EF-hand-dom_pair"/>
</dbReference>
<gene>
    <name evidence="4" type="ORF">THAOC_01491</name>
</gene>
<keyword evidence="1" id="KW-0106">Calcium</keyword>
<dbReference type="Proteomes" id="UP000266841">
    <property type="component" value="Unassembled WGS sequence"/>
</dbReference>
<feature type="compositionally biased region" description="Basic and acidic residues" evidence="2">
    <location>
        <begin position="80"/>
        <end position="89"/>
    </location>
</feature>
<dbReference type="SUPFAM" id="SSF47473">
    <property type="entry name" value="EF-hand"/>
    <property type="match status" value="1"/>
</dbReference>
<dbReference type="InterPro" id="IPR018247">
    <property type="entry name" value="EF_Hand_1_Ca_BS"/>
</dbReference>
<evidence type="ECO:0000256" key="2">
    <source>
        <dbReference type="SAM" id="MobiDB-lite"/>
    </source>
</evidence>
<evidence type="ECO:0000313" key="4">
    <source>
        <dbReference type="EMBL" id="EJK76732.1"/>
    </source>
</evidence>
<organism evidence="4 5">
    <name type="scientific">Thalassiosira oceanica</name>
    <name type="common">Marine diatom</name>
    <dbReference type="NCBI Taxonomy" id="159749"/>
    <lineage>
        <taxon>Eukaryota</taxon>
        <taxon>Sar</taxon>
        <taxon>Stramenopiles</taxon>
        <taxon>Ochrophyta</taxon>
        <taxon>Bacillariophyta</taxon>
        <taxon>Coscinodiscophyceae</taxon>
        <taxon>Thalassiosirophycidae</taxon>
        <taxon>Thalassiosirales</taxon>
        <taxon>Thalassiosiraceae</taxon>
        <taxon>Thalassiosira</taxon>
    </lineage>
</organism>
<dbReference type="GO" id="GO:0005509">
    <property type="term" value="F:calcium ion binding"/>
    <property type="evidence" value="ECO:0007669"/>
    <property type="project" value="InterPro"/>
</dbReference>
<evidence type="ECO:0000259" key="3">
    <source>
        <dbReference type="PROSITE" id="PS50222"/>
    </source>
</evidence>
<feature type="domain" description="EF-hand" evidence="3">
    <location>
        <begin position="13"/>
        <end position="48"/>
    </location>
</feature>
<sequence>MVELIGAISCQPASKEYVSEIFELLDTDNSGTLSKDEFRTVMKILYSQSVVAVPLAYARLDGQGRVNSLRRSLQSAISEHGADSTDRGADVIGTAGGAEQGGRSG</sequence>
<reference evidence="4 5" key="1">
    <citation type="journal article" date="2012" name="Genome Biol.">
        <title>Genome and low-iron response of an oceanic diatom adapted to chronic iron limitation.</title>
        <authorList>
            <person name="Lommer M."/>
            <person name="Specht M."/>
            <person name="Roy A.S."/>
            <person name="Kraemer L."/>
            <person name="Andreson R."/>
            <person name="Gutowska M.A."/>
            <person name="Wolf J."/>
            <person name="Bergner S.V."/>
            <person name="Schilhabel M.B."/>
            <person name="Klostermeier U.C."/>
            <person name="Beiko R.G."/>
            <person name="Rosenstiel P."/>
            <person name="Hippler M."/>
            <person name="Laroche J."/>
        </authorList>
    </citation>
    <scope>NUCLEOTIDE SEQUENCE [LARGE SCALE GENOMIC DNA]</scope>
    <source>
        <strain evidence="4 5">CCMP1005</strain>
    </source>
</reference>
<dbReference type="Pfam" id="PF00036">
    <property type="entry name" value="EF-hand_1"/>
    <property type="match status" value="1"/>
</dbReference>
<dbReference type="PROSITE" id="PS50222">
    <property type="entry name" value="EF_HAND_2"/>
    <property type="match status" value="1"/>
</dbReference>
<name>K0TQW0_THAOC</name>
<comment type="caution">
    <text evidence="4">The sequence shown here is derived from an EMBL/GenBank/DDBJ whole genome shotgun (WGS) entry which is preliminary data.</text>
</comment>
<feature type="compositionally biased region" description="Gly residues" evidence="2">
    <location>
        <begin position="94"/>
        <end position="105"/>
    </location>
</feature>
<dbReference type="PROSITE" id="PS00018">
    <property type="entry name" value="EF_HAND_1"/>
    <property type="match status" value="1"/>
</dbReference>
<accession>K0TQW0</accession>
<dbReference type="AlphaFoldDB" id="K0TQW0"/>
<evidence type="ECO:0000256" key="1">
    <source>
        <dbReference type="ARBA" id="ARBA00022837"/>
    </source>
</evidence>
<keyword evidence="5" id="KW-1185">Reference proteome</keyword>
<dbReference type="EMBL" id="AGNL01001769">
    <property type="protein sequence ID" value="EJK76732.1"/>
    <property type="molecule type" value="Genomic_DNA"/>
</dbReference>
<dbReference type="InterPro" id="IPR002048">
    <property type="entry name" value="EF_hand_dom"/>
</dbReference>
<protein>
    <recommendedName>
        <fullName evidence="3">EF-hand domain-containing protein</fullName>
    </recommendedName>
</protein>
<dbReference type="Gene3D" id="1.10.238.10">
    <property type="entry name" value="EF-hand"/>
    <property type="match status" value="1"/>
</dbReference>
<dbReference type="OrthoDB" id="186625at2759"/>
<dbReference type="SMART" id="SM00054">
    <property type="entry name" value="EFh"/>
    <property type="match status" value="1"/>
</dbReference>
<proteinExistence type="predicted"/>
<feature type="region of interest" description="Disordered" evidence="2">
    <location>
        <begin position="77"/>
        <end position="105"/>
    </location>
</feature>
<evidence type="ECO:0000313" key="5">
    <source>
        <dbReference type="Proteomes" id="UP000266841"/>
    </source>
</evidence>